<feature type="domain" description="Cell envelope-related transcriptional attenuator" evidence="7">
    <location>
        <begin position="88"/>
        <end position="237"/>
    </location>
</feature>
<dbReference type="OrthoDB" id="27330at2"/>
<evidence type="ECO:0000313" key="9">
    <source>
        <dbReference type="Proteomes" id="UP000321440"/>
    </source>
</evidence>
<dbReference type="PANTHER" id="PTHR33392">
    <property type="entry name" value="POLYISOPRENYL-TEICHOIC ACID--PEPTIDOGLYCAN TEICHOIC ACID TRANSFERASE TAGU"/>
    <property type="match status" value="1"/>
</dbReference>
<dbReference type="Pfam" id="PF03816">
    <property type="entry name" value="LytR_cpsA_psr"/>
    <property type="match status" value="1"/>
</dbReference>
<keyword evidence="9" id="KW-1185">Reference proteome</keyword>
<gene>
    <name evidence="8" type="primary">yvhJ</name>
    <name evidence="8" type="ORF">AHA02nite_24560</name>
</gene>
<dbReference type="PANTHER" id="PTHR33392:SF10">
    <property type="entry name" value="POLYISOPRENYL-TEICHOIC ACID--PEPTIDOGLYCAN TEICHOIC ACID TRANSFERASE TAGV"/>
    <property type="match status" value="1"/>
</dbReference>
<sequence>MGRIEQRKKRKKRRLKRYMYILFALFLVVGGVASYFVFQTLQAASSSYDDLGREQSDLRDEAVNISDEPFSVLIMGVEDYETEGASGRTDTLMLVTFDPDDQSAKMLSIPRDTRVDFAGMERTDKINHAYAFGGKEMAIDTVEKFLEIPVDYYVSVDFDAFIRIVDVLDGVTVNVPFDFEQKTMAPDSYYVQFYEGEQHVNGEEALAFVRMRKEDPRGDLGRVERQQEFLNALADEAMSLQSLTRVDRIAEVVGEEITTNVRIRDGFGMLMNLNNFDRDNLESVDFDTYHQMIGGVSYQTPDRDSLAEARMKLKEHLQLIEATPEEDEESEGEGGDEQH</sequence>
<comment type="caution">
    <text evidence="8">The sequence shown here is derived from an EMBL/GenBank/DDBJ whole genome shotgun (WGS) entry which is preliminary data.</text>
</comment>
<dbReference type="InterPro" id="IPR050922">
    <property type="entry name" value="LytR/CpsA/Psr_CW_biosynth"/>
</dbReference>
<feature type="transmembrane region" description="Helical" evidence="6">
    <location>
        <begin position="20"/>
        <end position="38"/>
    </location>
</feature>
<feature type="compositionally biased region" description="Acidic residues" evidence="5">
    <location>
        <begin position="323"/>
        <end position="339"/>
    </location>
</feature>
<evidence type="ECO:0000256" key="3">
    <source>
        <dbReference type="ARBA" id="ARBA00022968"/>
    </source>
</evidence>
<keyword evidence="2 6" id="KW-0812">Transmembrane</keyword>
<protein>
    <submittedName>
        <fullName evidence="8">Putative transcriptional regulator YvhJ</fullName>
    </submittedName>
</protein>
<evidence type="ECO:0000256" key="4">
    <source>
        <dbReference type="ARBA" id="ARBA00022989"/>
    </source>
</evidence>
<evidence type="ECO:0000256" key="6">
    <source>
        <dbReference type="SAM" id="Phobius"/>
    </source>
</evidence>
<dbReference type="EMBL" id="BJYA01000017">
    <property type="protein sequence ID" value="GEN46680.1"/>
    <property type="molecule type" value="Genomic_DNA"/>
</dbReference>
<evidence type="ECO:0000259" key="7">
    <source>
        <dbReference type="Pfam" id="PF03816"/>
    </source>
</evidence>
<name>A0A511W6F7_9BACI</name>
<proteinExistence type="inferred from homology"/>
<keyword evidence="3" id="KW-0735">Signal-anchor</keyword>
<dbReference type="NCBIfam" id="TIGR00350">
    <property type="entry name" value="lytR_cpsA_psr"/>
    <property type="match status" value="1"/>
</dbReference>
<evidence type="ECO:0000256" key="2">
    <source>
        <dbReference type="ARBA" id="ARBA00022692"/>
    </source>
</evidence>
<dbReference type="RefSeq" id="WP_146817681.1">
    <property type="nucleotide sequence ID" value="NZ_BJYA01000017.1"/>
</dbReference>
<evidence type="ECO:0000256" key="5">
    <source>
        <dbReference type="SAM" id="MobiDB-lite"/>
    </source>
</evidence>
<dbReference type="GO" id="GO:0071555">
    <property type="term" value="P:cell wall organization"/>
    <property type="evidence" value="ECO:0007669"/>
    <property type="project" value="UniProtKB-KW"/>
</dbReference>
<comment type="similarity">
    <text evidence="1">Belongs to the LytR/CpsA/Psr (LCP) family.</text>
</comment>
<dbReference type="AlphaFoldDB" id="A0A511W6F7"/>
<reference evidence="8 9" key="1">
    <citation type="submission" date="2019-07" db="EMBL/GenBank/DDBJ databases">
        <title>Whole genome shotgun sequence of Alkalibacillus haloalkaliphilus NBRC 103110.</title>
        <authorList>
            <person name="Hosoyama A."/>
            <person name="Uohara A."/>
            <person name="Ohji S."/>
            <person name="Ichikawa N."/>
        </authorList>
    </citation>
    <scope>NUCLEOTIDE SEQUENCE [LARGE SCALE GENOMIC DNA]</scope>
    <source>
        <strain evidence="8 9">NBRC 103110</strain>
    </source>
</reference>
<dbReference type="Gene3D" id="3.40.630.190">
    <property type="entry name" value="LCP protein"/>
    <property type="match status" value="1"/>
</dbReference>
<organism evidence="8 9">
    <name type="scientific">Alkalibacillus haloalkaliphilus</name>
    <dbReference type="NCBI Taxonomy" id="94136"/>
    <lineage>
        <taxon>Bacteria</taxon>
        <taxon>Bacillati</taxon>
        <taxon>Bacillota</taxon>
        <taxon>Bacilli</taxon>
        <taxon>Bacillales</taxon>
        <taxon>Bacillaceae</taxon>
        <taxon>Alkalibacillus</taxon>
    </lineage>
</organism>
<dbReference type="Proteomes" id="UP000321440">
    <property type="component" value="Unassembled WGS sequence"/>
</dbReference>
<evidence type="ECO:0000256" key="1">
    <source>
        <dbReference type="ARBA" id="ARBA00006068"/>
    </source>
</evidence>
<keyword evidence="6" id="KW-0472">Membrane</keyword>
<keyword evidence="4 6" id="KW-1133">Transmembrane helix</keyword>
<dbReference type="InterPro" id="IPR004474">
    <property type="entry name" value="LytR_CpsA_psr"/>
</dbReference>
<feature type="region of interest" description="Disordered" evidence="5">
    <location>
        <begin position="319"/>
        <end position="339"/>
    </location>
</feature>
<evidence type="ECO:0000313" key="8">
    <source>
        <dbReference type="EMBL" id="GEN46680.1"/>
    </source>
</evidence>
<accession>A0A511W6F7</accession>